<dbReference type="SUPFAM" id="SSF51283">
    <property type="entry name" value="dUTPase-like"/>
    <property type="match status" value="1"/>
</dbReference>
<comment type="similarity">
    <text evidence="2">Belongs to the dUTPase family.</text>
</comment>
<dbReference type="GO" id="GO:0000287">
    <property type="term" value="F:magnesium ion binding"/>
    <property type="evidence" value="ECO:0007669"/>
    <property type="project" value="InterPro"/>
</dbReference>
<dbReference type="InterPro" id="IPR036157">
    <property type="entry name" value="dUTPase-like_sf"/>
</dbReference>
<dbReference type="EMBL" id="JACMSC010000012">
    <property type="protein sequence ID" value="KAG6496956.1"/>
    <property type="molecule type" value="Genomic_DNA"/>
</dbReference>
<dbReference type="InterPro" id="IPR029054">
    <property type="entry name" value="dUTPase-like"/>
</dbReference>
<dbReference type="InterPro" id="IPR018061">
    <property type="entry name" value="Retropepsins"/>
</dbReference>
<evidence type="ECO:0000256" key="3">
    <source>
        <dbReference type="ARBA" id="ARBA00012379"/>
    </source>
</evidence>
<dbReference type="AlphaFoldDB" id="A0A8J5FZ97"/>
<gene>
    <name evidence="7" type="ORF">ZIOFF_044836</name>
</gene>
<dbReference type="PANTHER" id="PTHR11241:SF0">
    <property type="entry name" value="DEOXYURIDINE 5'-TRIPHOSPHATE NUCLEOTIDOHYDROLASE"/>
    <property type="match status" value="1"/>
</dbReference>
<comment type="caution">
    <text evidence="7">The sequence shown here is derived from an EMBL/GenBank/DDBJ whole genome shotgun (WGS) entry which is preliminary data.</text>
</comment>
<dbReference type="Gene3D" id="2.70.40.10">
    <property type="match status" value="1"/>
</dbReference>
<keyword evidence="5" id="KW-0546">Nucleotide metabolism</keyword>
<evidence type="ECO:0000313" key="7">
    <source>
        <dbReference type="EMBL" id="KAG6496956.1"/>
    </source>
</evidence>
<dbReference type="CDD" id="cd07557">
    <property type="entry name" value="trimeric_dUTPase"/>
    <property type="match status" value="1"/>
</dbReference>
<dbReference type="Pfam" id="PF00692">
    <property type="entry name" value="dUTPase"/>
    <property type="match status" value="1"/>
</dbReference>
<dbReference type="NCBIfam" id="NF001862">
    <property type="entry name" value="PRK00601.1"/>
    <property type="match status" value="1"/>
</dbReference>
<evidence type="ECO:0000256" key="1">
    <source>
        <dbReference type="ARBA" id="ARBA00005142"/>
    </source>
</evidence>
<dbReference type="UniPathway" id="UPA00610">
    <property type="reaction ID" value="UER00666"/>
</dbReference>
<evidence type="ECO:0000259" key="6">
    <source>
        <dbReference type="PROSITE" id="PS50175"/>
    </source>
</evidence>
<evidence type="ECO:0000256" key="4">
    <source>
        <dbReference type="ARBA" id="ARBA00022801"/>
    </source>
</evidence>
<dbReference type="EC" id="3.6.1.23" evidence="3"/>
<dbReference type="PANTHER" id="PTHR11241">
    <property type="entry name" value="DEOXYURIDINE 5'-TRIPHOSPHATE NUCLEOTIDOHYDROLASE"/>
    <property type="match status" value="1"/>
</dbReference>
<dbReference type="Proteomes" id="UP000734854">
    <property type="component" value="Unassembled WGS sequence"/>
</dbReference>
<comment type="pathway">
    <text evidence="1">Pyrimidine metabolism; dUMP biosynthesis; dUMP from dCTP (dUTP route): step 2/2.</text>
</comment>
<dbReference type="InterPro" id="IPR008181">
    <property type="entry name" value="dUTPase"/>
</dbReference>
<keyword evidence="4" id="KW-0378">Hydrolase</keyword>
<dbReference type="GO" id="GO:0046081">
    <property type="term" value="P:dUTP catabolic process"/>
    <property type="evidence" value="ECO:0007669"/>
    <property type="project" value="InterPro"/>
</dbReference>
<organism evidence="7 8">
    <name type="scientific">Zingiber officinale</name>
    <name type="common">Ginger</name>
    <name type="synonym">Amomum zingiber</name>
    <dbReference type="NCBI Taxonomy" id="94328"/>
    <lineage>
        <taxon>Eukaryota</taxon>
        <taxon>Viridiplantae</taxon>
        <taxon>Streptophyta</taxon>
        <taxon>Embryophyta</taxon>
        <taxon>Tracheophyta</taxon>
        <taxon>Spermatophyta</taxon>
        <taxon>Magnoliopsida</taxon>
        <taxon>Liliopsida</taxon>
        <taxon>Zingiberales</taxon>
        <taxon>Zingiberaceae</taxon>
        <taxon>Zingiber</taxon>
    </lineage>
</organism>
<name>A0A8J5FZ97_ZINOF</name>
<dbReference type="Pfam" id="PF00077">
    <property type="entry name" value="RVP"/>
    <property type="match status" value="1"/>
</dbReference>
<sequence>MEITSPDNEILVMMTEEFMEALYVMKLGPNAILPERKIAGAAGYDISPTHTYIIEVGERELISTGLAIAIPEGYYGRIAPHSGVAWQKGIRIGARVIDNDFRGEVKILVFNMTYGNIVLNQGEAIAQVILEKIATPEVVQVVELPKTIRGTGGFGSTIEQHMNPKNTVVNPIDTSHVQIGTPEWENLMNKLVPLNSAPSTSQQQLHVLTTDEPAEWINSFYTEGDGYDSSNSSFYSTEFDTFNEQQMIAHMDLEEELELDYPIQKQSEGIFVSSSAISKYNPPEDTMMGPPQKQEIASWSKQADEEIFRRGRELTQELLEDLQQLPLSAKGKEQIVFLEEHSILKTTEGQYHQKRAVNRLYNMTVIFEIPNIASFSVNAILDTGATSCCIDKRSVPAQALEENSYTIWSLAAILSGVFAAIKELELDEMEYLDIEERVSSPRMYCEHPVNKTLNSLRASKLILTGSQASIQGRDYEIASQSI</sequence>
<dbReference type="GO" id="GO:0006508">
    <property type="term" value="P:proteolysis"/>
    <property type="evidence" value="ECO:0007669"/>
    <property type="project" value="InterPro"/>
</dbReference>
<dbReference type="InterPro" id="IPR033704">
    <property type="entry name" value="dUTPase_trimeric"/>
</dbReference>
<dbReference type="GO" id="GO:0006226">
    <property type="term" value="P:dUMP biosynthetic process"/>
    <property type="evidence" value="ECO:0007669"/>
    <property type="project" value="UniProtKB-UniPathway"/>
</dbReference>
<protein>
    <recommendedName>
        <fullName evidence="3">dUTP diphosphatase</fullName>
        <ecNumber evidence="3">3.6.1.23</ecNumber>
    </recommendedName>
</protein>
<dbReference type="PROSITE" id="PS50175">
    <property type="entry name" value="ASP_PROT_RETROV"/>
    <property type="match status" value="1"/>
</dbReference>
<dbReference type="GO" id="GO:0004170">
    <property type="term" value="F:dUTP diphosphatase activity"/>
    <property type="evidence" value="ECO:0007669"/>
    <property type="project" value="UniProtKB-EC"/>
</dbReference>
<dbReference type="NCBIfam" id="TIGR00576">
    <property type="entry name" value="dut"/>
    <property type="match status" value="1"/>
</dbReference>
<dbReference type="GO" id="GO:0004190">
    <property type="term" value="F:aspartic-type endopeptidase activity"/>
    <property type="evidence" value="ECO:0007669"/>
    <property type="project" value="InterPro"/>
</dbReference>
<keyword evidence="8" id="KW-1185">Reference proteome</keyword>
<evidence type="ECO:0000256" key="5">
    <source>
        <dbReference type="ARBA" id="ARBA00023080"/>
    </source>
</evidence>
<reference evidence="7 8" key="1">
    <citation type="submission" date="2020-08" db="EMBL/GenBank/DDBJ databases">
        <title>Plant Genome Project.</title>
        <authorList>
            <person name="Zhang R.-G."/>
        </authorList>
    </citation>
    <scope>NUCLEOTIDE SEQUENCE [LARGE SCALE GENOMIC DNA]</scope>
    <source>
        <tissue evidence="7">Rhizome</tissue>
    </source>
</reference>
<accession>A0A8J5FZ97</accession>
<feature type="domain" description="Peptidase A2" evidence="6">
    <location>
        <begin position="377"/>
        <end position="475"/>
    </location>
</feature>
<evidence type="ECO:0000256" key="2">
    <source>
        <dbReference type="ARBA" id="ARBA00006581"/>
    </source>
</evidence>
<proteinExistence type="inferred from homology"/>
<evidence type="ECO:0000313" key="8">
    <source>
        <dbReference type="Proteomes" id="UP000734854"/>
    </source>
</evidence>
<dbReference type="InterPro" id="IPR001995">
    <property type="entry name" value="Peptidase_A2_cat"/>
</dbReference>